<dbReference type="InterPro" id="IPR005018">
    <property type="entry name" value="DOMON_domain"/>
</dbReference>
<sequence>MFSSTKLVRILITTLAFLSLFLNINAQQAPSDCSETFTTMANDKNITRCKKLATLGAEFGWNYKSHTNEPLHIDIIFGAKLHNTMGWLAWGVNPGPRPQMVGTRAIIGIKSSNGSSRIKTYDITNFTKLGCPLLPSNITDSLIVSNTGVNYTAATRHMIIYATLTLPQKDYNISKLNLVWQVGEHFNDLQPMMHGTALQNVDSTETMDLITGMASKSEHHRRYLRTVHGILNILGWGVFLPSGVIIARYFKMLAFRLKPKKTDEYRKHWNMYHHFLGYALLAVISVNIFQGISIVKPVHTWKWVYIGDSWSLCNRYIGVRD</sequence>
<evidence type="ECO:0000259" key="12">
    <source>
        <dbReference type="PROSITE" id="PS50939"/>
    </source>
</evidence>
<keyword evidence="4 10" id="KW-0732">Signal</keyword>
<dbReference type="InterPro" id="IPR006593">
    <property type="entry name" value="Cyt_b561/ferric_Rdtase_TM"/>
</dbReference>
<evidence type="ECO:0000256" key="10">
    <source>
        <dbReference type="SAM" id="SignalP"/>
    </source>
</evidence>
<dbReference type="PANTHER" id="PTHR23130">
    <property type="entry name" value="CYTOCHROME B561 AND DOMON DOMAIN-CONTAINING PROTEIN"/>
    <property type="match status" value="1"/>
</dbReference>
<keyword evidence="2" id="KW-0813">Transport</keyword>
<evidence type="ECO:0000313" key="13">
    <source>
        <dbReference type="EMBL" id="SPC95478.1"/>
    </source>
</evidence>
<feature type="transmembrane region" description="Helical" evidence="9">
    <location>
        <begin position="271"/>
        <end position="295"/>
    </location>
</feature>
<dbReference type="InterPro" id="IPR017214">
    <property type="entry name" value="UCP037471"/>
</dbReference>
<feature type="signal peptide" evidence="10">
    <location>
        <begin position="1"/>
        <end position="26"/>
    </location>
</feature>
<feature type="domain" description="Cytochrome b561" evidence="12">
    <location>
        <begin position="190"/>
        <end position="321"/>
    </location>
</feature>
<dbReference type="EMBL" id="OIVN01001571">
    <property type="protein sequence ID" value="SPC95478.1"/>
    <property type="molecule type" value="Genomic_DNA"/>
</dbReference>
<feature type="transmembrane region" description="Helical" evidence="9">
    <location>
        <begin position="229"/>
        <end position="250"/>
    </location>
</feature>
<evidence type="ECO:0000256" key="2">
    <source>
        <dbReference type="ARBA" id="ARBA00022448"/>
    </source>
</evidence>
<evidence type="ECO:0000256" key="1">
    <source>
        <dbReference type="ARBA" id="ARBA00004370"/>
    </source>
</evidence>
<dbReference type="PIRSF" id="PIRSF037471">
    <property type="entry name" value="UCP037471"/>
    <property type="match status" value="1"/>
</dbReference>
<gene>
    <name evidence="13" type="ORF">FSB_LOCUS23360</name>
</gene>
<protein>
    <recommendedName>
        <fullName evidence="14">DOMON domain-containing protein</fullName>
    </recommendedName>
</protein>
<name>A0A2N9G7H4_FAGSY</name>
<dbReference type="AlphaFoldDB" id="A0A2N9G7H4"/>
<evidence type="ECO:0000256" key="6">
    <source>
        <dbReference type="ARBA" id="ARBA00022989"/>
    </source>
</evidence>
<dbReference type="PROSITE" id="PS50836">
    <property type="entry name" value="DOMON"/>
    <property type="match status" value="1"/>
</dbReference>
<evidence type="ECO:0000256" key="4">
    <source>
        <dbReference type="ARBA" id="ARBA00022729"/>
    </source>
</evidence>
<feature type="domain" description="DOMON" evidence="11">
    <location>
        <begin position="55"/>
        <end position="183"/>
    </location>
</feature>
<keyword evidence="3 9" id="KW-0812">Transmembrane</keyword>
<keyword evidence="6 9" id="KW-1133">Transmembrane helix</keyword>
<evidence type="ECO:0000256" key="5">
    <source>
        <dbReference type="ARBA" id="ARBA00022982"/>
    </source>
</evidence>
<evidence type="ECO:0008006" key="14">
    <source>
        <dbReference type="Google" id="ProtNLM"/>
    </source>
</evidence>
<evidence type="ECO:0000259" key="11">
    <source>
        <dbReference type="PROSITE" id="PS50836"/>
    </source>
</evidence>
<dbReference type="GO" id="GO:0016020">
    <property type="term" value="C:membrane"/>
    <property type="evidence" value="ECO:0007669"/>
    <property type="project" value="UniProtKB-SubCell"/>
</dbReference>
<dbReference type="Pfam" id="PF04526">
    <property type="entry name" value="DUF568"/>
    <property type="match status" value="1"/>
</dbReference>
<keyword evidence="8" id="KW-0408">Iron</keyword>
<dbReference type="PROSITE" id="PS50939">
    <property type="entry name" value="CYTOCHROME_B561"/>
    <property type="match status" value="1"/>
</dbReference>
<evidence type="ECO:0000256" key="7">
    <source>
        <dbReference type="ARBA" id="ARBA00023136"/>
    </source>
</evidence>
<dbReference type="PANTHER" id="PTHR23130:SF175">
    <property type="entry name" value="CYTOCHROME B561 AND DOMON DOMAIN-CONTAINING PROTEIN"/>
    <property type="match status" value="1"/>
</dbReference>
<dbReference type="InterPro" id="IPR045265">
    <property type="entry name" value="AIR12_DOMON"/>
</dbReference>
<accession>A0A2N9G7H4</accession>
<comment type="subcellular location">
    <subcellularLocation>
        <location evidence="1">Membrane</location>
    </subcellularLocation>
</comment>
<keyword evidence="7 9" id="KW-0472">Membrane</keyword>
<keyword evidence="8" id="KW-0479">Metal-binding</keyword>
<evidence type="ECO:0000256" key="3">
    <source>
        <dbReference type="ARBA" id="ARBA00022692"/>
    </source>
</evidence>
<dbReference type="CDD" id="cd08760">
    <property type="entry name" value="Cyt_b561_FRRS1_like"/>
    <property type="match status" value="1"/>
</dbReference>
<evidence type="ECO:0000256" key="8">
    <source>
        <dbReference type="PIRSR" id="PIRSR037471-1"/>
    </source>
</evidence>
<proteinExistence type="predicted"/>
<organism evidence="13">
    <name type="scientific">Fagus sylvatica</name>
    <name type="common">Beechnut</name>
    <dbReference type="NCBI Taxonomy" id="28930"/>
    <lineage>
        <taxon>Eukaryota</taxon>
        <taxon>Viridiplantae</taxon>
        <taxon>Streptophyta</taxon>
        <taxon>Embryophyta</taxon>
        <taxon>Tracheophyta</taxon>
        <taxon>Spermatophyta</taxon>
        <taxon>Magnoliopsida</taxon>
        <taxon>eudicotyledons</taxon>
        <taxon>Gunneridae</taxon>
        <taxon>Pentapetalae</taxon>
        <taxon>rosids</taxon>
        <taxon>fabids</taxon>
        <taxon>Fagales</taxon>
        <taxon>Fagaceae</taxon>
        <taxon>Fagus</taxon>
    </lineage>
</organism>
<evidence type="ECO:0000256" key="9">
    <source>
        <dbReference type="SAM" id="Phobius"/>
    </source>
</evidence>
<keyword evidence="5" id="KW-0249">Electron transport</keyword>
<feature type="chain" id="PRO_5014905968" description="DOMON domain-containing protein" evidence="10">
    <location>
        <begin position="27"/>
        <end position="321"/>
    </location>
</feature>
<reference evidence="13" key="1">
    <citation type="submission" date="2018-02" db="EMBL/GenBank/DDBJ databases">
        <authorList>
            <person name="Cohen D.B."/>
            <person name="Kent A.D."/>
        </authorList>
    </citation>
    <scope>NUCLEOTIDE SEQUENCE</scope>
</reference>
<feature type="binding site" description="axial binding residue" evidence="8">
    <location>
        <position position="228"/>
    </location>
    <ligand>
        <name>heme b</name>
        <dbReference type="ChEBI" id="CHEBI:60344"/>
        <label>1</label>
    </ligand>
    <ligandPart>
        <name>Fe</name>
        <dbReference type="ChEBI" id="CHEBI:18248"/>
    </ligandPart>
</feature>
<dbReference type="GO" id="GO:0046872">
    <property type="term" value="F:metal ion binding"/>
    <property type="evidence" value="ECO:0007669"/>
    <property type="project" value="UniProtKB-KW"/>
</dbReference>